<dbReference type="Gene3D" id="3.40.50.410">
    <property type="entry name" value="von Willebrand factor, type A domain"/>
    <property type="match status" value="1"/>
</dbReference>
<dbReference type="InterPro" id="IPR032838">
    <property type="entry name" value="Vwaint_dom"/>
</dbReference>
<evidence type="ECO:0000313" key="4">
    <source>
        <dbReference type="Proteomes" id="UP001497457"/>
    </source>
</evidence>
<gene>
    <name evidence="3" type="ORF">URODEC1_LOCUS69176</name>
</gene>
<evidence type="ECO:0000313" key="3">
    <source>
        <dbReference type="EMBL" id="CAL5008765.1"/>
    </source>
</evidence>
<accession>A0ABC9BYN9</accession>
<proteinExistence type="predicted"/>
<keyword evidence="4" id="KW-1185">Reference proteome</keyword>
<evidence type="ECO:0000256" key="1">
    <source>
        <dbReference type="SAM" id="MobiDB-lite"/>
    </source>
</evidence>
<protein>
    <recommendedName>
        <fullName evidence="2">VWFA domain-containing protein</fullName>
    </recommendedName>
</protein>
<dbReference type="AlphaFoldDB" id="A0ABC9BYN9"/>
<dbReference type="Pfam" id="PF14624">
    <property type="entry name" value="Vwaint"/>
    <property type="match status" value="1"/>
</dbReference>
<dbReference type="InterPro" id="IPR002035">
    <property type="entry name" value="VWF_A"/>
</dbReference>
<dbReference type="InterPro" id="IPR051266">
    <property type="entry name" value="CLCR"/>
</dbReference>
<feature type="compositionally biased region" description="Acidic residues" evidence="1">
    <location>
        <begin position="46"/>
        <end position="56"/>
    </location>
</feature>
<dbReference type="SUPFAM" id="SSF53300">
    <property type="entry name" value="vWA-like"/>
    <property type="match status" value="1"/>
</dbReference>
<dbReference type="SMART" id="SM00327">
    <property type="entry name" value="VWA"/>
    <property type="match status" value="1"/>
</dbReference>
<name>A0ABC9BYN9_9POAL</name>
<feature type="region of interest" description="Disordered" evidence="1">
    <location>
        <begin position="39"/>
        <end position="59"/>
    </location>
</feature>
<dbReference type="Proteomes" id="UP001497457">
    <property type="component" value="Chromosome 27b"/>
</dbReference>
<reference evidence="3" key="1">
    <citation type="submission" date="2024-10" db="EMBL/GenBank/DDBJ databases">
        <authorList>
            <person name="Ryan C."/>
        </authorList>
    </citation>
    <scope>NUCLEOTIDE SEQUENCE [LARGE SCALE GENOMIC DNA]</scope>
</reference>
<sequence length="593" mass="63351">MAFTMCMSRRRCPVVFGGIGHARNIFTAQCSHMSSVTPALGSVDNHDEDEEDDEPIEPLPADAAGNGVLVLKTHCCECPAIPNSASHGGFAVMVTVKAPSLIGAVDSGRTPVDLVTVLDVSGSMAGAKLEQVKRAMEFVIDSLGPSDRLAVVAFSDGARRLLRLTRMSDAGKAAARRAVESLTAAGSTNVRAGLDEAAAAFTTAGSRHDNAAAVILLSDGYDNYHTRPRGSRILDGDYSDLLPPPFLVRAGGGCQPTPVHAFGFGSEHDEEAMHGISAATGGTFTFVEDHAAIHDALARCAAGIRSVTAQGVWVDVECQFPGVRVTAVKSGRYESGIRNLVKEGHHAWVDAGELYADEERRFLFFLDVPRLGDARRRGTRLVKVRCNYLDTATGQVVDVAPADTCARAPPSDMEVERELVRVASAEDMALALAAAERGDHAEAARILGARRESVSGDDAACGALAAELHELGMRVGDAWEYKLTGRACLLAAMSAHAQQRGASVRMPRPFASGMEFGWAGSAMFATPAMRRMEKLSETLRERQRQVEAEAAPAPENGSRAVIVVPRPRLDARLAAAAPRLSMLRKYRRLVFKR</sequence>
<feature type="domain" description="VWFA" evidence="2">
    <location>
        <begin position="113"/>
        <end position="300"/>
    </location>
</feature>
<dbReference type="PROSITE" id="PS50234">
    <property type="entry name" value="VWFA"/>
    <property type="match status" value="1"/>
</dbReference>
<evidence type="ECO:0000259" key="2">
    <source>
        <dbReference type="PROSITE" id="PS50234"/>
    </source>
</evidence>
<dbReference type="Pfam" id="PF00092">
    <property type="entry name" value="VWA"/>
    <property type="match status" value="1"/>
</dbReference>
<organism evidence="3 4">
    <name type="scientific">Urochloa decumbens</name>
    <dbReference type="NCBI Taxonomy" id="240449"/>
    <lineage>
        <taxon>Eukaryota</taxon>
        <taxon>Viridiplantae</taxon>
        <taxon>Streptophyta</taxon>
        <taxon>Embryophyta</taxon>
        <taxon>Tracheophyta</taxon>
        <taxon>Spermatophyta</taxon>
        <taxon>Magnoliopsida</taxon>
        <taxon>Liliopsida</taxon>
        <taxon>Poales</taxon>
        <taxon>Poaceae</taxon>
        <taxon>PACMAD clade</taxon>
        <taxon>Panicoideae</taxon>
        <taxon>Panicodae</taxon>
        <taxon>Paniceae</taxon>
        <taxon>Melinidinae</taxon>
        <taxon>Urochloa</taxon>
    </lineage>
</organism>
<dbReference type="PANTHER" id="PTHR10579">
    <property type="entry name" value="CALCIUM-ACTIVATED CHLORIDE CHANNEL REGULATOR"/>
    <property type="match status" value="1"/>
</dbReference>
<dbReference type="InterPro" id="IPR036465">
    <property type="entry name" value="vWFA_dom_sf"/>
</dbReference>
<dbReference type="EMBL" id="OZ075137">
    <property type="protein sequence ID" value="CAL5008765.1"/>
    <property type="molecule type" value="Genomic_DNA"/>
</dbReference>
<dbReference type="PANTHER" id="PTHR10579:SF135">
    <property type="entry name" value="OS12G0203500 PROTEIN"/>
    <property type="match status" value="1"/>
</dbReference>